<dbReference type="PANTHER" id="PTHR23301">
    <property type="entry name" value="CHITIN BINDING PERITROPHIN-A"/>
    <property type="match status" value="1"/>
</dbReference>
<evidence type="ECO:0000256" key="5">
    <source>
        <dbReference type="ARBA" id="ARBA00023180"/>
    </source>
</evidence>
<dbReference type="VEuPathDB" id="VectorBase:AARA017336"/>
<dbReference type="InterPro" id="IPR036508">
    <property type="entry name" value="Chitin-bd_dom_sf"/>
</dbReference>
<evidence type="ECO:0000256" key="4">
    <source>
        <dbReference type="ARBA" id="ARBA00023157"/>
    </source>
</evidence>
<organism evidence="8 9">
    <name type="scientific">Anopheles arabiensis</name>
    <name type="common">Mosquito</name>
    <dbReference type="NCBI Taxonomy" id="7173"/>
    <lineage>
        <taxon>Eukaryota</taxon>
        <taxon>Metazoa</taxon>
        <taxon>Ecdysozoa</taxon>
        <taxon>Arthropoda</taxon>
        <taxon>Hexapoda</taxon>
        <taxon>Insecta</taxon>
        <taxon>Pterygota</taxon>
        <taxon>Neoptera</taxon>
        <taxon>Endopterygota</taxon>
        <taxon>Diptera</taxon>
        <taxon>Nematocera</taxon>
        <taxon>Culicoidea</taxon>
        <taxon>Culicidae</taxon>
        <taxon>Anophelinae</taxon>
        <taxon>Anopheles</taxon>
    </lineage>
</organism>
<evidence type="ECO:0000313" key="9">
    <source>
        <dbReference type="Proteomes" id="UP000075840"/>
    </source>
</evidence>
<dbReference type="EnsemblMetazoa" id="AARA017336-RA">
    <property type="protein sequence ID" value="AARA017336-PA"/>
    <property type="gene ID" value="AARA017336"/>
</dbReference>
<name>A0A2C9GRP6_ANOAR</name>
<evidence type="ECO:0000256" key="3">
    <source>
        <dbReference type="ARBA" id="ARBA00022737"/>
    </source>
</evidence>
<dbReference type="SMART" id="SM00494">
    <property type="entry name" value="ChtBD2"/>
    <property type="match status" value="3"/>
</dbReference>
<reference evidence="8" key="1">
    <citation type="submission" date="2022-08" db="UniProtKB">
        <authorList>
            <consortium name="EnsemblMetazoa"/>
        </authorList>
    </citation>
    <scope>IDENTIFICATION</scope>
    <source>
        <strain evidence="8">Dongola</strain>
    </source>
</reference>
<keyword evidence="9" id="KW-1185">Reference proteome</keyword>
<dbReference type="RefSeq" id="XP_040153714.1">
    <property type="nucleotide sequence ID" value="XM_040297780.1"/>
</dbReference>
<dbReference type="EMBL" id="APCN01000155">
    <property type="status" value="NOT_ANNOTATED_CDS"/>
    <property type="molecule type" value="Genomic_DNA"/>
</dbReference>
<keyword evidence="2 7" id="KW-0732">Signal</keyword>
<keyword evidence="1" id="KW-0147">Chitin-binding</keyword>
<dbReference type="GeneID" id="120894908"/>
<feature type="region of interest" description="Disordered" evidence="6">
    <location>
        <begin position="357"/>
        <end position="388"/>
    </location>
</feature>
<feature type="compositionally biased region" description="Polar residues" evidence="6">
    <location>
        <begin position="400"/>
        <end position="415"/>
    </location>
</feature>
<dbReference type="GO" id="GO:0008061">
    <property type="term" value="F:chitin binding"/>
    <property type="evidence" value="ECO:0007669"/>
    <property type="project" value="UniProtKB-KW"/>
</dbReference>
<evidence type="ECO:0000256" key="2">
    <source>
        <dbReference type="ARBA" id="ARBA00022729"/>
    </source>
</evidence>
<dbReference type="AlphaFoldDB" id="A0A2C9GRP6"/>
<dbReference type="KEGG" id="aara:120894908"/>
<dbReference type="PROSITE" id="PS50940">
    <property type="entry name" value="CHIT_BIND_II"/>
    <property type="match status" value="1"/>
</dbReference>
<evidence type="ECO:0000313" key="8">
    <source>
        <dbReference type="EnsemblMetazoa" id="AARA017336-PA"/>
    </source>
</evidence>
<dbReference type="PROSITE" id="PS51257">
    <property type="entry name" value="PROKAR_LIPOPROTEIN"/>
    <property type="match status" value="1"/>
</dbReference>
<accession>A0A2C9GRP6</accession>
<dbReference type="VEuPathDB" id="VectorBase:AARA21_011223"/>
<dbReference type="PANTHER" id="PTHR23301:SF110">
    <property type="entry name" value="LD43683P-RELATED"/>
    <property type="match status" value="1"/>
</dbReference>
<evidence type="ECO:0000256" key="1">
    <source>
        <dbReference type="ARBA" id="ARBA00022669"/>
    </source>
</evidence>
<evidence type="ECO:0000256" key="7">
    <source>
        <dbReference type="SAM" id="SignalP"/>
    </source>
</evidence>
<dbReference type="InterPro" id="IPR051940">
    <property type="entry name" value="Chitin_bind-dev_reg"/>
</dbReference>
<feature type="signal peptide" evidence="7">
    <location>
        <begin position="1"/>
        <end position="22"/>
    </location>
</feature>
<feature type="region of interest" description="Disordered" evidence="6">
    <location>
        <begin position="400"/>
        <end position="427"/>
    </location>
</feature>
<dbReference type="SUPFAM" id="SSF57625">
    <property type="entry name" value="Invertebrate chitin-binding proteins"/>
    <property type="match status" value="3"/>
</dbReference>
<dbReference type="GO" id="GO:0005576">
    <property type="term" value="C:extracellular region"/>
    <property type="evidence" value="ECO:0007669"/>
    <property type="project" value="InterPro"/>
</dbReference>
<dbReference type="Proteomes" id="UP000075840">
    <property type="component" value="Unassembled WGS sequence"/>
</dbReference>
<feature type="chain" id="PRO_5043691436" evidence="7">
    <location>
        <begin position="23"/>
        <end position="672"/>
    </location>
</feature>
<keyword evidence="5" id="KW-0325">Glycoprotein</keyword>
<dbReference type="Pfam" id="PF01607">
    <property type="entry name" value="CBM_14"/>
    <property type="match status" value="1"/>
</dbReference>
<keyword evidence="4" id="KW-1015">Disulfide bond</keyword>
<sequence length="672" mass="75696">MFGVRSVCLLGLLVGCAKMVGATTIVPPTNETGVCEETICSKLEYYDKLKQKCRDFPGGGFLVIMDHSTKCANGDSGLHTFSRRDFYYVCHPDGVMIGLCPDNTVFSDTEKRCIGETLNQPNTIKVHDESQNCNIIVPDCSGVGLFPIPSNCSFYFKCQEYNYNFHQYVYQCPPGTFFHPDLQKCSSTNKCYEAQEEILHNFSKEYFPECLIYGQFRTAKDCTLYYRCVPNIDGSFYQIRYECPYKMSYNIEKELCVPEHLQCCEYIPHERIIEQYKVQHSIDATTLLPQPTTVISAINTKITSSIPMYYDTTQPLPLDDALSLVRGTSASYATTTTQAVSDEDAVIMNVTPDYDDYAYELDDNDTSQSPYASEEPAEQIYSTPAYSGEPLTTIEEYAYESSTGSYTSDSNTDQMSSDKSRSTSHPGYDFLEWDDDAWDIPDRVRATQTSPTTTLYDEEITNYDGTESNVDAYSTEGFTDSPDHYPASEPYVNPASLAPYDGLESEMLSYGTGVNQKEESSYVTTSPELEETVSEYYTNQSATAEQTYDSQTEAADRYTEEAISPMNTEPAIEINCTNDKDGEIVCNGQKLSVNGYLELLGYALQLTKWQDLPDEPTTALKPNLKFHLALEYPSNYIFKAQAIDYRTSYSYELTSTAATEQTTEEMRTLNNE</sequence>
<proteinExistence type="predicted"/>
<evidence type="ECO:0000256" key="6">
    <source>
        <dbReference type="SAM" id="MobiDB-lite"/>
    </source>
</evidence>
<protein>
    <submittedName>
        <fullName evidence="8">Uncharacterized protein</fullName>
    </submittedName>
</protein>
<dbReference type="Gene3D" id="2.170.140.10">
    <property type="entry name" value="Chitin binding domain"/>
    <property type="match status" value="1"/>
</dbReference>
<keyword evidence="3" id="KW-0677">Repeat</keyword>
<dbReference type="InterPro" id="IPR002557">
    <property type="entry name" value="Chitin-bd_dom"/>
</dbReference>